<name>A0A427XRZ6_9TREE</name>
<protein>
    <submittedName>
        <fullName evidence="2">Uncharacterized protein</fullName>
    </submittedName>
</protein>
<feature type="region of interest" description="Disordered" evidence="1">
    <location>
        <begin position="1"/>
        <end position="94"/>
    </location>
</feature>
<organism evidence="2 3">
    <name type="scientific">Apiotrichum porosum</name>
    <dbReference type="NCBI Taxonomy" id="105984"/>
    <lineage>
        <taxon>Eukaryota</taxon>
        <taxon>Fungi</taxon>
        <taxon>Dikarya</taxon>
        <taxon>Basidiomycota</taxon>
        <taxon>Agaricomycotina</taxon>
        <taxon>Tremellomycetes</taxon>
        <taxon>Trichosporonales</taxon>
        <taxon>Trichosporonaceae</taxon>
        <taxon>Apiotrichum</taxon>
    </lineage>
</organism>
<dbReference type="RefSeq" id="XP_028476071.1">
    <property type="nucleotide sequence ID" value="XM_028623138.1"/>
</dbReference>
<comment type="caution">
    <text evidence="2">The sequence shown here is derived from an EMBL/GenBank/DDBJ whole genome shotgun (WGS) entry which is preliminary data.</text>
</comment>
<evidence type="ECO:0000313" key="3">
    <source>
        <dbReference type="Proteomes" id="UP000279236"/>
    </source>
</evidence>
<gene>
    <name evidence="2" type="ORF">EHS24_007794</name>
</gene>
<dbReference type="EMBL" id="RSCE01000006">
    <property type="protein sequence ID" value="RSH81616.1"/>
    <property type="molecule type" value="Genomic_DNA"/>
</dbReference>
<dbReference type="Proteomes" id="UP000279236">
    <property type="component" value="Unassembled WGS sequence"/>
</dbReference>
<feature type="compositionally biased region" description="Low complexity" evidence="1">
    <location>
        <begin position="20"/>
        <end position="65"/>
    </location>
</feature>
<dbReference type="AlphaFoldDB" id="A0A427XRZ6"/>
<dbReference type="STRING" id="105984.A0A427XRZ6"/>
<dbReference type="GeneID" id="39592337"/>
<keyword evidence="3" id="KW-1185">Reference proteome</keyword>
<evidence type="ECO:0000256" key="1">
    <source>
        <dbReference type="SAM" id="MobiDB-lite"/>
    </source>
</evidence>
<proteinExistence type="predicted"/>
<evidence type="ECO:0000313" key="2">
    <source>
        <dbReference type="EMBL" id="RSH81616.1"/>
    </source>
</evidence>
<sequence length="931" mass="101463">MGTGSTPLAQMPPSLPNPASPQSGSGSVSPNGVNPPSQLPTTPATPPVAQTSSSTGATSITAVGATGMGSPMSTSQATGTPVGGSISPSGHTTQTTTVVPMVGAASSSVHVTSATTGGPSAAAGSVQSTVNINPSFAQPSNNNATPSSGICDWERSMRLRQAESLRIRMLHQHCFLATWDMLEMDQPNIYPGKLYDLPSSALAWGTLEFQEKKAAAATRWGPFTQLELDRNLADDMAKEAALKVASTSPFWIKEERSPPEAKKEVLRFRDLPFARPFTKHVDKLEWARTFFKAPPPRGMGQPIVKTNHVVSSTHYLQLLGKSPVIKHDYGLSSGDLSRIHLSLYDEFIPGPHRMCIVDLALRLDKLETPLLKQFLAKIICQHQVSIRFDMRSPSLTHAYLGGKLKSRIVLRRTFLGGRFSGEAKVNAVTALYLVNRVCHSVDRLRIRGGPATAFATRYLETWLFYTVGDTISHDIRRANLGAFVGDVRLTDLVRDMTFETGNHQYDLDLSTLRTCHNLLTAYLKITHHPRSKSVGIPLHLQLQELMRLISIPEAVRMAKEDERFLATLDGEIDVRLLALRIGLAYGALVGLLNDIITETAKRNADREAALAAFTAMASAGAGAGAAIGGPVAEKLVVTSVDGIAMGMTSKLSARHQRQSGALHRVFSSIVDKFNVEVLARADRGAIDNLNPLSLPSDPDIVPLVTPSTAGHNVLRPTRYDIQLFKTTATNVFLSVCSQEGVTLSQESSQPTAAQSTTLERLSEALGSPLPDTPTPDSPPTDLNATALRAEIARHYPPDEREDWYTVIACCAREAAMCSNYPRMRCKPGDTVFSVTPSWRDNVLRFLASHHSAMLYGRHVASGRYENWQLGMTAYLRLAPKVQARDPSSTMTTMVDQVAYFFQEPPCVTFFKQAPVRPFFYDGILWDAIRNW</sequence>
<reference evidence="2 3" key="1">
    <citation type="submission" date="2018-11" db="EMBL/GenBank/DDBJ databases">
        <title>Genome sequence of Apiotrichum porosum DSM 27194.</title>
        <authorList>
            <person name="Aliyu H."/>
            <person name="Gorte O."/>
            <person name="Ochsenreither K."/>
        </authorList>
    </citation>
    <scope>NUCLEOTIDE SEQUENCE [LARGE SCALE GENOMIC DNA]</scope>
    <source>
        <strain evidence="2 3">DSM 27194</strain>
    </source>
</reference>
<accession>A0A427XRZ6</accession>